<dbReference type="Proteomes" id="UP001385951">
    <property type="component" value="Unassembled WGS sequence"/>
</dbReference>
<evidence type="ECO:0000313" key="3">
    <source>
        <dbReference type="EMBL" id="KAK7694831.1"/>
    </source>
</evidence>
<feature type="region of interest" description="Disordered" evidence="1">
    <location>
        <begin position="250"/>
        <end position="291"/>
    </location>
</feature>
<sequence>MKPRDYCCCAIPVVNAGIYTTLVEQFVLGVLAGTLSIATPNIVGASTPSVAKWVFAIICYVGAGVQIFGLFGVWKERPIMFKRYATLHLLITLGAFSVGAVWIIISATRHKQAKAKCESDFFANSTTSEGDTLCDIFPWVDVGVMGGLWALLAIVQFYLCVVVSSYGTSQRLDHEKYDSLNDPTKPLTSDIPLSTRADPWESHPTTQRLMQDAATHSRQSSLASVSTVIADKQQQPVDYGNYGQTAYAPNYPNQAYTQTPGPTPMANSYNTSSAYSGMEAPVPSQPHPGAS</sequence>
<reference evidence="3 4" key="1">
    <citation type="submission" date="2022-09" db="EMBL/GenBank/DDBJ databases">
        <authorList>
            <person name="Palmer J.M."/>
        </authorList>
    </citation>
    <scope>NUCLEOTIDE SEQUENCE [LARGE SCALE GENOMIC DNA]</scope>
    <source>
        <strain evidence="3 4">DSM 7382</strain>
    </source>
</reference>
<comment type="caution">
    <text evidence="3">The sequence shown here is derived from an EMBL/GenBank/DDBJ whole genome shotgun (WGS) entry which is preliminary data.</text>
</comment>
<organism evidence="3 4">
    <name type="scientific">Cerrena zonata</name>
    <dbReference type="NCBI Taxonomy" id="2478898"/>
    <lineage>
        <taxon>Eukaryota</taxon>
        <taxon>Fungi</taxon>
        <taxon>Dikarya</taxon>
        <taxon>Basidiomycota</taxon>
        <taxon>Agaricomycotina</taxon>
        <taxon>Agaricomycetes</taxon>
        <taxon>Polyporales</taxon>
        <taxon>Cerrenaceae</taxon>
        <taxon>Cerrena</taxon>
    </lineage>
</organism>
<evidence type="ECO:0000256" key="1">
    <source>
        <dbReference type="SAM" id="MobiDB-lite"/>
    </source>
</evidence>
<dbReference type="EMBL" id="JASBNA010000002">
    <property type="protein sequence ID" value="KAK7694831.1"/>
    <property type="molecule type" value="Genomic_DNA"/>
</dbReference>
<feature type="compositionally biased region" description="Polar residues" evidence="1">
    <location>
        <begin position="203"/>
        <end position="217"/>
    </location>
</feature>
<keyword evidence="2" id="KW-1133">Transmembrane helix</keyword>
<dbReference type="AlphaFoldDB" id="A0AAW0GYC2"/>
<keyword evidence="2" id="KW-0812">Transmembrane</keyword>
<keyword evidence="4" id="KW-1185">Reference proteome</keyword>
<feature type="transmembrane region" description="Helical" evidence="2">
    <location>
        <begin position="86"/>
        <end position="105"/>
    </location>
</feature>
<gene>
    <name evidence="3" type="ORF">QCA50_002019</name>
</gene>
<feature type="transmembrane region" description="Helical" evidence="2">
    <location>
        <begin position="53"/>
        <end position="74"/>
    </location>
</feature>
<name>A0AAW0GYC2_9APHY</name>
<feature type="region of interest" description="Disordered" evidence="1">
    <location>
        <begin position="177"/>
        <end position="217"/>
    </location>
</feature>
<accession>A0AAW0GYC2</accession>
<protein>
    <submittedName>
        <fullName evidence="3">Uncharacterized protein</fullName>
    </submittedName>
</protein>
<evidence type="ECO:0000313" key="4">
    <source>
        <dbReference type="Proteomes" id="UP001385951"/>
    </source>
</evidence>
<evidence type="ECO:0000256" key="2">
    <source>
        <dbReference type="SAM" id="Phobius"/>
    </source>
</evidence>
<feature type="transmembrane region" description="Helical" evidence="2">
    <location>
        <begin position="147"/>
        <end position="167"/>
    </location>
</feature>
<keyword evidence="2" id="KW-0472">Membrane</keyword>
<proteinExistence type="predicted"/>
<feature type="compositionally biased region" description="Polar residues" evidence="1">
    <location>
        <begin position="251"/>
        <end position="275"/>
    </location>
</feature>